<dbReference type="PROSITE" id="PS00134">
    <property type="entry name" value="TRYPSIN_HIS"/>
    <property type="match status" value="1"/>
</dbReference>
<dbReference type="PROSITE" id="PS00135">
    <property type="entry name" value="TRYPSIN_SER"/>
    <property type="match status" value="1"/>
</dbReference>
<sequence length="306" mass="34947">MISARLFLKMILCWLMFVIDSVWSDRISEEENRYLQSICGEQYPENRYKSFGGRALRKGEYPFASYIGLKFNDKRFICTGALISPRHILTASHCVMYRPSREKNYEQCVLEKDLRKFVRYPYNLQKFLIKIAGKSGLMTEVKINSIWSHEKWDDCDHEHDIAIIELKQNVPNDYAIPICLPQENEPLASVVKVVGMGLVPYAIGKNTVASTVTTFENPVLIESAMIKTTSIRRSTCQGDSGGPMIQLNKRNRLTVVGTTSSGTLDCTDPHAIEATDIENYFVDVRYHVEWICFITGVCPIHDIKDD</sequence>
<dbReference type="Gene3D" id="2.40.10.10">
    <property type="entry name" value="Trypsin-like serine proteases"/>
    <property type="match status" value="2"/>
</dbReference>
<dbReference type="AlphaFoldDB" id="A0A0D8XS46"/>
<accession>A0A0D8XS46</accession>
<evidence type="ECO:0000313" key="6">
    <source>
        <dbReference type="Proteomes" id="UP000053766"/>
    </source>
</evidence>
<gene>
    <name evidence="5" type="ORF">DICVIV_08761</name>
</gene>
<feature type="domain" description="Peptidase S1" evidence="4">
    <location>
        <begin position="50"/>
        <end position="296"/>
    </location>
</feature>
<dbReference type="OrthoDB" id="7754674at2759"/>
<evidence type="ECO:0000259" key="4">
    <source>
        <dbReference type="PROSITE" id="PS50240"/>
    </source>
</evidence>
<dbReference type="Pfam" id="PF00089">
    <property type="entry name" value="Trypsin"/>
    <property type="match status" value="1"/>
</dbReference>
<dbReference type="InterPro" id="IPR043504">
    <property type="entry name" value="Peptidase_S1_PA_chymotrypsin"/>
</dbReference>
<dbReference type="InterPro" id="IPR009003">
    <property type="entry name" value="Peptidase_S1_PA"/>
</dbReference>
<feature type="chain" id="PRO_5002336069" evidence="3">
    <location>
        <begin position="25"/>
        <end position="306"/>
    </location>
</feature>
<evidence type="ECO:0000313" key="5">
    <source>
        <dbReference type="EMBL" id="KJH45181.1"/>
    </source>
</evidence>
<keyword evidence="6" id="KW-1185">Reference proteome</keyword>
<dbReference type="InterPro" id="IPR018114">
    <property type="entry name" value="TRYPSIN_HIS"/>
</dbReference>
<evidence type="ECO:0000256" key="2">
    <source>
        <dbReference type="RuleBase" id="RU363034"/>
    </source>
</evidence>
<keyword evidence="2" id="KW-0720">Serine protease</keyword>
<evidence type="ECO:0000256" key="1">
    <source>
        <dbReference type="ARBA" id="ARBA00023157"/>
    </source>
</evidence>
<dbReference type="InterPro" id="IPR033116">
    <property type="entry name" value="TRYPSIN_SER"/>
</dbReference>
<dbReference type="STRING" id="29172.A0A0D8XS46"/>
<keyword evidence="1" id="KW-1015">Disulfide bond</keyword>
<dbReference type="PROSITE" id="PS50240">
    <property type="entry name" value="TRYPSIN_DOM"/>
    <property type="match status" value="1"/>
</dbReference>
<keyword evidence="2" id="KW-0645">Protease</keyword>
<dbReference type="SMART" id="SM00020">
    <property type="entry name" value="Tryp_SPc"/>
    <property type="match status" value="1"/>
</dbReference>
<reference evidence="5 6" key="1">
    <citation type="submission" date="2013-11" db="EMBL/GenBank/DDBJ databases">
        <title>Draft genome of the bovine lungworm Dictyocaulus viviparus.</title>
        <authorList>
            <person name="Mitreva M."/>
        </authorList>
    </citation>
    <scope>NUCLEOTIDE SEQUENCE [LARGE SCALE GENOMIC DNA]</scope>
    <source>
        <strain evidence="5 6">HannoverDv2000</strain>
    </source>
</reference>
<dbReference type="SUPFAM" id="SSF50494">
    <property type="entry name" value="Trypsin-like serine proteases"/>
    <property type="match status" value="1"/>
</dbReference>
<feature type="signal peptide" evidence="3">
    <location>
        <begin position="1"/>
        <end position="24"/>
    </location>
</feature>
<dbReference type="EMBL" id="KN716421">
    <property type="protein sequence ID" value="KJH45181.1"/>
    <property type="molecule type" value="Genomic_DNA"/>
</dbReference>
<keyword evidence="2" id="KW-0378">Hydrolase</keyword>
<name>A0A0D8XS46_DICVI</name>
<dbReference type="InterPro" id="IPR001254">
    <property type="entry name" value="Trypsin_dom"/>
</dbReference>
<organism evidence="5 6">
    <name type="scientific">Dictyocaulus viviparus</name>
    <name type="common">Bovine lungworm</name>
    <dbReference type="NCBI Taxonomy" id="29172"/>
    <lineage>
        <taxon>Eukaryota</taxon>
        <taxon>Metazoa</taxon>
        <taxon>Ecdysozoa</taxon>
        <taxon>Nematoda</taxon>
        <taxon>Chromadorea</taxon>
        <taxon>Rhabditida</taxon>
        <taxon>Rhabditina</taxon>
        <taxon>Rhabditomorpha</taxon>
        <taxon>Strongyloidea</taxon>
        <taxon>Metastrongylidae</taxon>
        <taxon>Dictyocaulus</taxon>
    </lineage>
</organism>
<proteinExistence type="predicted"/>
<dbReference type="InterPro" id="IPR051333">
    <property type="entry name" value="CLIP_Serine_Protease"/>
</dbReference>
<dbReference type="GO" id="GO:0006508">
    <property type="term" value="P:proteolysis"/>
    <property type="evidence" value="ECO:0007669"/>
    <property type="project" value="UniProtKB-KW"/>
</dbReference>
<reference evidence="6" key="2">
    <citation type="journal article" date="2016" name="Sci. Rep.">
        <title>Dictyocaulus viviparus genome, variome and transcriptome elucidate lungworm biology and support future intervention.</title>
        <authorList>
            <person name="McNulty S.N."/>
            <person name="Strube C."/>
            <person name="Rosa B.A."/>
            <person name="Martin J.C."/>
            <person name="Tyagi R."/>
            <person name="Choi Y.J."/>
            <person name="Wang Q."/>
            <person name="Hallsworth Pepin K."/>
            <person name="Zhang X."/>
            <person name="Ozersky P."/>
            <person name="Wilson R.K."/>
            <person name="Sternberg P.W."/>
            <person name="Gasser R.B."/>
            <person name="Mitreva M."/>
        </authorList>
    </citation>
    <scope>NUCLEOTIDE SEQUENCE [LARGE SCALE GENOMIC DNA]</scope>
    <source>
        <strain evidence="6">HannoverDv2000</strain>
    </source>
</reference>
<dbReference type="Proteomes" id="UP000053766">
    <property type="component" value="Unassembled WGS sequence"/>
</dbReference>
<keyword evidence="3" id="KW-0732">Signal</keyword>
<evidence type="ECO:0000256" key="3">
    <source>
        <dbReference type="SAM" id="SignalP"/>
    </source>
</evidence>
<dbReference type="InterPro" id="IPR001314">
    <property type="entry name" value="Peptidase_S1A"/>
</dbReference>
<dbReference type="GO" id="GO:0004252">
    <property type="term" value="F:serine-type endopeptidase activity"/>
    <property type="evidence" value="ECO:0007669"/>
    <property type="project" value="InterPro"/>
</dbReference>
<dbReference type="PANTHER" id="PTHR24260">
    <property type="match status" value="1"/>
</dbReference>
<dbReference type="PANTHER" id="PTHR24260:SF132">
    <property type="entry name" value="PEPTIDASE S1 DOMAIN-CONTAINING PROTEIN"/>
    <property type="match status" value="1"/>
</dbReference>
<dbReference type="PRINTS" id="PR00722">
    <property type="entry name" value="CHYMOTRYPSIN"/>
</dbReference>
<protein>
    <submittedName>
        <fullName evidence="5">Trypsin</fullName>
    </submittedName>
</protein>